<dbReference type="Pfam" id="PF08293">
    <property type="entry name" value="MRP-S33"/>
    <property type="match status" value="1"/>
</dbReference>
<accession>A0A7S3JU98</accession>
<sequence>MKRWNGLFQRCGVHSMLLQGIRKFSGFTTKATSKRLDELSRKIFGSLPQTGIRTGLKILRKRPKGAWIADYYMDSVIPSHHEIGRSVIRGYMDVHQEWRKYKLQQLHRRGKGPPKKGQGKRSKKK</sequence>
<gene>
    <name evidence="8" type="ORF">ALAG00032_LOCUS4149</name>
</gene>
<dbReference type="GO" id="GO:0005739">
    <property type="term" value="C:mitochondrion"/>
    <property type="evidence" value="ECO:0007669"/>
    <property type="project" value="UniProtKB-SubCell"/>
</dbReference>
<dbReference type="GO" id="GO:0005840">
    <property type="term" value="C:ribosome"/>
    <property type="evidence" value="ECO:0007669"/>
    <property type="project" value="UniProtKB-KW"/>
</dbReference>
<name>A0A7S3JU98_9STRA</name>
<organism evidence="8">
    <name type="scientific">Aureoumbra lagunensis</name>
    <dbReference type="NCBI Taxonomy" id="44058"/>
    <lineage>
        <taxon>Eukaryota</taxon>
        <taxon>Sar</taxon>
        <taxon>Stramenopiles</taxon>
        <taxon>Ochrophyta</taxon>
        <taxon>Pelagophyceae</taxon>
        <taxon>Pelagomonadales</taxon>
        <taxon>Aureoumbra</taxon>
    </lineage>
</organism>
<evidence type="ECO:0000256" key="1">
    <source>
        <dbReference type="ARBA" id="ARBA00004173"/>
    </source>
</evidence>
<feature type="region of interest" description="Disordered" evidence="7">
    <location>
        <begin position="103"/>
        <end position="125"/>
    </location>
</feature>
<protein>
    <recommendedName>
        <fullName evidence="6">Small ribosomal subunit protein mS33</fullName>
    </recommendedName>
</protein>
<evidence type="ECO:0000313" key="8">
    <source>
        <dbReference type="EMBL" id="CAE0363408.1"/>
    </source>
</evidence>
<reference evidence="8" key="1">
    <citation type="submission" date="2021-01" db="EMBL/GenBank/DDBJ databases">
        <authorList>
            <person name="Corre E."/>
            <person name="Pelletier E."/>
            <person name="Niang G."/>
            <person name="Scheremetjew M."/>
            <person name="Finn R."/>
            <person name="Kale V."/>
            <person name="Holt S."/>
            <person name="Cochrane G."/>
            <person name="Meng A."/>
            <person name="Brown T."/>
            <person name="Cohen L."/>
        </authorList>
    </citation>
    <scope>NUCLEOTIDE SEQUENCE</scope>
    <source>
        <strain evidence="8">CCMP1510</strain>
    </source>
</reference>
<comment type="subcellular location">
    <subcellularLocation>
        <location evidence="1">Mitochondrion</location>
    </subcellularLocation>
</comment>
<evidence type="ECO:0000256" key="3">
    <source>
        <dbReference type="ARBA" id="ARBA00022980"/>
    </source>
</evidence>
<keyword evidence="4" id="KW-0496">Mitochondrion</keyword>
<dbReference type="EMBL" id="HBIJ01005900">
    <property type="protein sequence ID" value="CAE0363408.1"/>
    <property type="molecule type" value="Transcribed_RNA"/>
</dbReference>
<comment type="similarity">
    <text evidence="2">Belongs to the mitochondrion-specific ribosomal protein mS33 family.</text>
</comment>
<dbReference type="InterPro" id="IPR013219">
    <property type="entry name" value="Ribosomal_mS33"/>
</dbReference>
<evidence type="ECO:0000256" key="7">
    <source>
        <dbReference type="SAM" id="MobiDB-lite"/>
    </source>
</evidence>
<dbReference type="PANTHER" id="PTHR13362:SF2">
    <property type="entry name" value="SMALL RIBOSOMAL SUBUNIT PROTEIN MS33"/>
    <property type="match status" value="1"/>
</dbReference>
<keyword evidence="5" id="KW-0687">Ribonucleoprotein</keyword>
<proteinExistence type="inferred from homology"/>
<dbReference type="GO" id="GO:1990904">
    <property type="term" value="C:ribonucleoprotein complex"/>
    <property type="evidence" value="ECO:0007669"/>
    <property type="project" value="UniProtKB-KW"/>
</dbReference>
<evidence type="ECO:0000256" key="4">
    <source>
        <dbReference type="ARBA" id="ARBA00023128"/>
    </source>
</evidence>
<dbReference type="AlphaFoldDB" id="A0A7S3JU98"/>
<keyword evidence="3" id="KW-0689">Ribosomal protein</keyword>
<evidence type="ECO:0000256" key="2">
    <source>
        <dbReference type="ARBA" id="ARBA00008970"/>
    </source>
</evidence>
<dbReference type="PANTHER" id="PTHR13362">
    <property type="entry name" value="MITOCHONDRIAL RIBOSOMAL PROTEIN S33"/>
    <property type="match status" value="1"/>
</dbReference>
<evidence type="ECO:0000256" key="6">
    <source>
        <dbReference type="ARBA" id="ARBA00035132"/>
    </source>
</evidence>
<evidence type="ECO:0000256" key="5">
    <source>
        <dbReference type="ARBA" id="ARBA00023274"/>
    </source>
</evidence>